<dbReference type="EMBL" id="JARJCW010000001">
    <property type="protein sequence ID" value="KAJ7230678.1"/>
    <property type="molecule type" value="Genomic_DNA"/>
</dbReference>
<gene>
    <name evidence="2" type="ORF">GGX14DRAFT_554157</name>
</gene>
<sequence length="236" mass="25322">MPPTAPSHPCGYARNPEPLTHSQLMVVYPASWSICIIGPAWSLIILYFAPALALWCIGTLVSSQTLPAPLGCLPNALSALRDLIQALCDHSQYSEPFTLGSATLDLHHVCLHLQTVSLVHLQHSETLLSSSKLIELCATILGLTSLMSACNQLALSATLDFSQVSPCITPKPPSEVLQDFSALFWCYASSPPLRLGHTMCLKLCRIFAMHTWITNVFASAPLPGPLASKGLGPHSG</sequence>
<dbReference type="AlphaFoldDB" id="A0AAD6YVY2"/>
<dbReference type="Proteomes" id="UP001219525">
    <property type="component" value="Unassembled WGS sequence"/>
</dbReference>
<keyword evidence="1" id="KW-0472">Membrane</keyword>
<name>A0AAD6YVY2_9AGAR</name>
<protein>
    <submittedName>
        <fullName evidence="2">Uncharacterized protein</fullName>
    </submittedName>
</protein>
<evidence type="ECO:0000313" key="2">
    <source>
        <dbReference type="EMBL" id="KAJ7230678.1"/>
    </source>
</evidence>
<comment type="caution">
    <text evidence="2">The sequence shown here is derived from an EMBL/GenBank/DDBJ whole genome shotgun (WGS) entry which is preliminary data.</text>
</comment>
<feature type="transmembrane region" description="Helical" evidence="1">
    <location>
        <begin position="30"/>
        <end position="57"/>
    </location>
</feature>
<reference evidence="2" key="1">
    <citation type="submission" date="2023-03" db="EMBL/GenBank/DDBJ databases">
        <title>Massive genome expansion in bonnet fungi (Mycena s.s.) driven by repeated elements and novel gene families across ecological guilds.</title>
        <authorList>
            <consortium name="Lawrence Berkeley National Laboratory"/>
            <person name="Harder C.B."/>
            <person name="Miyauchi S."/>
            <person name="Viragh M."/>
            <person name="Kuo A."/>
            <person name="Thoen E."/>
            <person name="Andreopoulos B."/>
            <person name="Lu D."/>
            <person name="Skrede I."/>
            <person name="Drula E."/>
            <person name="Henrissat B."/>
            <person name="Morin E."/>
            <person name="Kohler A."/>
            <person name="Barry K."/>
            <person name="LaButti K."/>
            <person name="Morin E."/>
            <person name="Salamov A."/>
            <person name="Lipzen A."/>
            <person name="Mereny Z."/>
            <person name="Hegedus B."/>
            <person name="Baldrian P."/>
            <person name="Stursova M."/>
            <person name="Weitz H."/>
            <person name="Taylor A."/>
            <person name="Grigoriev I.V."/>
            <person name="Nagy L.G."/>
            <person name="Martin F."/>
            <person name="Kauserud H."/>
        </authorList>
    </citation>
    <scope>NUCLEOTIDE SEQUENCE</scope>
    <source>
        <strain evidence="2">9144</strain>
    </source>
</reference>
<keyword evidence="3" id="KW-1185">Reference proteome</keyword>
<evidence type="ECO:0000313" key="3">
    <source>
        <dbReference type="Proteomes" id="UP001219525"/>
    </source>
</evidence>
<proteinExistence type="predicted"/>
<keyword evidence="1" id="KW-1133">Transmembrane helix</keyword>
<evidence type="ECO:0000256" key="1">
    <source>
        <dbReference type="SAM" id="Phobius"/>
    </source>
</evidence>
<organism evidence="2 3">
    <name type="scientific">Mycena pura</name>
    <dbReference type="NCBI Taxonomy" id="153505"/>
    <lineage>
        <taxon>Eukaryota</taxon>
        <taxon>Fungi</taxon>
        <taxon>Dikarya</taxon>
        <taxon>Basidiomycota</taxon>
        <taxon>Agaricomycotina</taxon>
        <taxon>Agaricomycetes</taxon>
        <taxon>Agaricomycetidae</taxon>
        <taxon>Agaricales</taxon>
        <taxon>Marasmiineae</taxon>
        <taxon>Mycenaceae</taxon>
        <taxon>Mycena</taxon>
    </lineage>
</organism>
<accession>A0AAD6YVY2</accession>
<keyword evidence="1" id="KW-0812">Transmembrane</keyword>